<sequence>MDGYPFPSIAPTPSHSTTATPALHSTSANIDIRLSLRSLAQTTWDEHAIDLQQSHRWLEGFFDNLKHAAQSRKDGQRPAMSELMKTPGRKRLADTSNHSSNALTSTNPTMAKDPIATLLFPSAPGFPASSAHKGKGKENGTTGENDPPSPNPTRMLSPLAKAKSPFGSPLRSPMRTASPRPTAKIATPVVAPTKPAPVVEQSKHVEEEIAAEDDEEEEIAPAADLSNVMEEDEEVEEEEDVIEEEDLIDEEPAEPTRFSNASTVQEEQANLSIIGEEGEEEDDQPAPPVPSIPSPLPTPTPTTTTTTDSQTSVILPETQFTADASSPAPQQPTSPTDPLPTSTTHLAPTGSPRSRVVSGASSIADEADADTAVPLNDAPSLLRTNSNPLSSSVPASTGAPSTTRTPGGSVARYGAGSFSAAKLGVGAGLGSSPPMTAGKGMRTSTGGARQLNFVGLPKKSLGLGLGLGRSWGGANEGGSSQGSQTSQSQGSVSQASTAPTTQTSTAPSSVGASTTTTSTGATKRKSLSQEEGSNKSARVDVAAPQDANSIEEAASKAKRDALVSRMKNMQAGRQSAAAGFGGAGARMSGVNGQVAMMATSTNKPVSASSSSTNPIAAPQPQQQPIVAAATLSTSAVALPTPTPAPTPLESTFSTTSSSTVFPKLAPTPSLAEPAPVVAAQPSAPSTSLTRRPSVMDRVKSFEKSSTTDVRPPSPSKIPAATAYAAAKRPTSPAPGAAALKINPKSPKRLLSPSAVQREHPQPQPQGSRIASPSPARPPPSTSRIASPHSTRMPTRSSPAPIVQPKSPARPLAQRLVQQHQQQASTTPQGSPPPPSTARGILQLLDEAGSDEEEEEEESIRVVKQRAASVDARRRSWSLRRVGERWRARWMSLRLRLRRSSPALVRRLCPVLLGRQEVRRRKRMTMMRLRWLPSQRPNPPSTRRDLNPLSLLPNPPNRSRSREACSPPSSAKLASRRLNPRRSNRFNSPLLLLARSKPRRSAKLLSKRRGSKSALRRRWRRIG</sequence>
<feature type="compositionally biased region" description="Basic residues" evidence="1">
    <location>
        <begin position="973"/>
        <end position="983"/>
    </location>
</feature>
<reference evidence="2 3" key="1">
    <citation type="submission" date="2016-07" db="EMBL/GenBank/DDBJ databases">
        <title>Pervasive Adenine N6-methylation of Active Genes in Fungi.</title>
        <authorList>
            <consortium name="DOE Joint Genome Institute"/>
            <person name="Mondo S.J."/>
            <person name="Dannebaum R.O."/>
            <person name="Kuo R.C."/>
            <person name="Labutti K."/>
            <person name="Haridas S."/>
            <person name="Kuo A."/>
            <person name="Salamov A."/>
            <person name="Ahrendt S.R."/>
            <person name="Lipzen A."/>
            <person name="Sullivan W."/>
            <person name="Andreopoulos W.B."/>
            <person name="Clum A."/>
            <person name="Lindquist E."/>
            <person name="Daum C."/>
            <person name="Ramamoorthy G.K."/>
            <person name="Gryganskyi A."/>
            <person name="Culley D."/>
            <person name="Magnuson J.K."/>
            <person name="James T.Y."/>
            <person name="O'Malley M.A."/>
            <person name="Stajich J.E."/>
            <person name="Spatafora J.W."/>
            <person name="Visel A."/>
            <person name="Grigoriev I.V."/>
        </authorList>
    </citation>
    <scope>NUCLEOTIDE SEQUENCE [LARGE SCALE GENOMIC DNA]</scope>
    <source>
        <strain evidence="2 3">62-1032</strain>
    </source>
</reference>
<feature type="region of interest" description="Disordered" evidence="1">
    <location>
        <begin position="601"/>
        <end position="622"/>
    </location>
</feature>
<gene>
    <name evidence="2" type="ORF">BCR35DRAFT_12218</name>
</gene>
<feature type="region of interest" description="Disordered" evidence="1">
    <location>
        <begin position="69"/>
        <end position="451"/>
    </location>
</feature>
<feature type="compositionally biased region" description="Gly residues" evidence="1">
    <location>
        <begin position="464"/>
        <end position="480"/>
    </location>
</feature>
<dbReference type="STRING" id="106004.A0A1Y2G4S5"/>
<feature type="compositionally biased region" description="Low complexity" evidence="1">
    <location>
        <begin position="301"/>
        <end position="312"/>
    </location>
</feature>
<feature type="compositionally biased region" description="Pro residues" evidence="1">
    <location>
        <begin position="329"/>
        <end position="338"/>
    </location>
</feature>
<proteinExistence type="predicted"/>
<feature type="compositionally biased region" description="Polar residues" evidence="1">
    <location>
        <begin position="257"/>
        <end position="271"/>
    </location>
</feature>
<protein>
    <recommendedName>
        <fullName evidence="4">Inner centromere protein ARK-binding domain-containing protein</fullName>
    </recommendedName>
</protein>
<feature type="compositionally biased region" description="Acidic residues" evidence="1">
    <location>
        <begin position="208"/>
        <end position="219"/>
    </location>
</feature>
<feature type="compositionally biased region" description="Low complexity" evidence="1">
    <location>
        <begin position="186"/>
        <end position="199"/>
    </location>
</feature>
<keyword evidence="3" id="KW-1185">Reference proteome</keyword>
<dbReference type="AlphaFoldDB" id="A0A1Y2G4S5"/>
<evidence type="ECO:0000313" key="3">
    <source>
        <dbReference type="Proteomes" id="UP000193467"/>
    </source>
</evidence>
<feature type="compositionally biased region" description="Low complexity" evidence="1">
    <location>
        <begin position="673"/>
        <end position="685"/>
    </location>
</feature>
<feature type="compositionally biased region" description="Low complexity" evidence="1">
    <location>
        <begin position="647"/>
        <end position="659"/>
    </location>
</feature>
<feature type="compositionally biased region" description="Low complexity" evidence="1">
    <location>
        <begin position="481"/>
        <end position="521"/>
    </location>
</feature>
<evidence type="ECO:0008006" key="4">
    <source>
        <dbReference type="Google" id="ProtNLM"/>
    </source>
</evidence>
<dbReference type="EMBL" id="MCGR01000001">
    <property type="protein sequence ID" value="ORY92944.1"/>
    <property type="molecule type" value="Genomic_DNA"/>
</dbReference>
<feature type="region of interest" description="Disordered" evidence="1">
    <location>
        <begin position="637"/>
        <end position="838"/>
    </location>
</feature>
<feature type="compositionally biased region" description="Pro residues" evidence="1">
    <location>
        <begin position="285"/>
        <end position="300"/>
    </location>
</feature>
<feature type="compositionally biased region" description="Basic and acidic residues" evidence="1">
    <location>
        <begin position="693"/>
        <end position="702"/>
    </location>
</feature>
<dbReference type="InParanoid" id="A0A1Y2G4S5"/>
<name>A0A1Y2G4S5_9BASI</name>
<feature type="compositionally biased region" description="Acidic residues" evidence="1">
    <location>
        <begin position="229"/>
        <end position="253"/>
    </location>
</feature>
<evidence type="ECO:0000256" key="1">
    <source>
        <dbReference type="SAM" id="MobiDB-lite"/>
    </source>
</evidence>
<accession>A0A1Y2G4S5</accession>
<feature type="compositionally biased region" description="Low complexity" evidence="1">
    <location>
        <begin position="7"/>
        <end position="20"/>
    </location>
</feature>
<feature type="compositionally biased region" description="Polar residues" evidence="1">
    <location>
        <begin position="601"/>
        <end position="613"/>
    </location>
</feature>
<feature type="region of interest" description="Disordered" evidence="1">
    <location>
        <begin position="464"/>
        <end position="558"/>
    </location>
</feature>
<feature type="region of interest" description="Disordered" evidence="1">
    <location>
        <begin position="931"/>
        <end position="1022"/>
    </location>
</feature>
<feature type="region of interest" description="Disordered" evidence="1">
    <location>
        <begin position="1"/>
        <end position="20"/>
    </location>
</feature>
<organism evidence="2 3">
    <name type="scientific">Leucosporidium creatinivorum</name>
    <dbReference type="NCBI Taxonomy" id="106004"/>
    <lineage>
        <taxon>Eukaryota</taxon>
        <taxon>Fungi</taxon>
        <taxon>Dikarya</taxon>
        <taxon>Basidiomycota</taxon>
        <taxon>Pucciniomycotina</taxon>
        <taxon>Microbotryomycetes</taxon>
        <taxon>Leucosporidiales</taxon>
        <taxon>Leucosporidium</taxon>
    </lineage>
</organism>
<feature type="compositionally biased region" description="Low complexity" evidence="1">
    <location>
        <begin position="817"/>
        <end position="828"/>
    </location>
</feature>
<feature type="compositionally biased region" description="Polar residues" evidence="1">
    <location>
        <begin position="382"/>
        <end position="406"/>
    </location>
</feature>
<dbReference type="Proteomes" id="UP000193467">
    <property type="component" value="Unassembled WGS sequence"/>
</dbReference>
<feature type="compositionally biased region" description="Polar residues" evidence="1">
    <location>
        <begin position="788"/>
        <end position="797"/>
    </location>
</feature>
<evidence type="ECO:0000313" key="2">
    <source>
        <dbReference type="EMBL" id="ORY92944.1"/>
    </source>
</evidence>
<feature type="compositionally biased region" description="Basic residues" evidence="1">
    <location>
        <begin position="995"/>
        <end position="1022"/>
    </location>
</feature>
<feature type="compositionally biased region" description="Polar residues" evidence="1">
    <location>
        <begin position="94"/>
        <end position="109"/>
    </location>
</feature>
<comment type="caution">
    <text evidence="2">The sequence shown here is derived from an EMBL/GenBank/DDBJ whole genome shotgun (WGS) entry which is preliminary data.</text>
</comment>